<reference evidence="3" key="1">
    <citation type="journal article" date="2009" name="Appl. Environ. Microbiol.">
        <title>Complete genome sequence of the chemolithoautotrophic marine magnetotactic coccus strain MC-1.</title>
        <authorList>
            <person name="Schubbe S."/>
            <person name="Williams T.J."/>
            <person name="Xie G."/>
            <person name="Kiss H.E."/>
            <person name="Brettin T.S."/>
            <person name="Martinez D."/>
            <person name="Ross C.A."/>
            <person name="Schuler D."/>
            <person name="Cox B.L."/>
            <person name="Nealson K.H."/>
            <person name="Bazylinski D.A."/>
        </authorList>
    </citation>
    <scope>NUCLEOTIDE SEQUENCE [LARGE SCALE GENOMIC DNA]</scope>
    <source>
        <strain evidence="3">ATCC BAA-1437 / JCM 17883 / MC-1</strain>
    </source>
</reference>
<dbReference type="KEGG" id="mgm:Mmc1_1556"/>
<dbReference type="AlphaFoldDB" id="A0L7X2"/>
<feature type="signal peptide" evidence="1">
    <location>
        <begin position="1"/>
        <end position="23"/>
    </location>
</feature>
<evidence type="ECO:0000313" key="2">
    <source>
        <dbReference type="EMBL" id="ABK44065.1"/>
    </source>
</evidence>
<dbReference type="Pfam" id="PF11306">
    <property type="entry name" value="DUF3108"/>
    <property type="match status" value="1"/>
</dbReference>
<dbReference type="eggNOG" id="COG3170">
    <property type="taxonomic scope" value="Bacteria"/>
</dbReference>
<name>A0L7X2_MAGMM</name>
<evidence type="ECO:0000256" key="1">
    <source>
        <dbReference type="SAM" id="SignalP"/>
    </source>
</evidence>
<dbReference type="InterPro" id="IPR021457">
    <property type="entry name" value="DUF3108"/>
</dbReference>
<sequence length="258" mass="28478" precursor="true">MKQLFIPFMAALLGGWLVTVAGAAEPAPGAAMGESLQYNIHWTGLPGGSSTLSLQGNPQGYTIEVALKSIGMVAFFYPVKDFVRVEGIQQKQAYLAKSYLKNQDEGGKRRTTLVTFNRAKQQAVQARNKEPPKTITDLPGDVTDPLSAFYAFRAIPDLIPGAHHLIPVLDSHKSYVARIDIIKKERLNTPLGWFDTVLVHTHLKSSEIFRQKAPIKIWFSDDIRRLPVRVETSIPIGFVAADLVAYQDGRGASQEIAH</sequence>
<dbReference type="OrthoDB" id="9806641at2"/>
<dbReference type="Proteomes" id="UP000002586">
    <property type="component" value="Chromosome"/>
</dbReference>
<evidence type="ECO:0000313" key="3">
    <source>
        <dbReference type="Proteomes" id="UP000002586"/>
    </source>
</evidence>
<dbReference type="HOGENOM" id="CLU_073797_3_1_5"/>
<dbReference type="EMBL" id="CP000471">
    <property type="protein sequence ID" value="ABK44065.1"/>
    <property type="molecule type" value="Genomic_DNA"/>
</dbReference>
<accession>A0L7X2</accession>
<gene>
    <name evidence="2" type="ordered locus">Mmc1_1556</name>
</gene>
<keyword evidence="1" id="KW-0732">Signal</keyword>
<keyword evidence="3" id="KW-1185">Reference proteome</keyword>
<organism evidence="2 3">
    <name type="scientific">Magnetococcus marinus (strain ATCC BAA-1437 / JCM 17883 / MC-1)</name>
    <dbReference type="NCBI Taxonomy" id="156889"/>
    <lineage>
        <taxon>Bacteria</taxon>
        <taxon>Pseudomonadati</taxon>
        <taxon>Pseudomonadota</taxon>
        <taxon>Magnetococcia</taxon>
        <taxon>Magnetococcales</taxon>
        <taxon>Magnetococcaceae</taxon>
        <taxon>Magnetococcus</taxon>
    </lineage>
</organism>
<proteinExistence type="predicted"/>
<reference evidence="2 3" key="2">
    <citation type="journal article" date="2012" name="Int. J. Syst. Evol. Microbiol.">
        <title>Magnetococcus marinus gen. nov., sp. nov., a marine, magnetotactic bacterium that represents a novel lineage (Magnetococcaceae fam. nov.; Magnetococcales ord. nov.) at the base of the Alphaproteobacteria.</title>
        <authorList>
            <person name="Bazylinski D.A."/>
            <person name="Williams T.J."/>
            <person name="Lefevre C.T."/>
            <person name="Berg R.J."/>
            <person name="Zhang C.L."/>
            <person name="Bowser S.S."/>
            <person name="Dean A.J."/>
            <person name="Beveridge T.J."/>
        </authorList>
    </citation>
    <scope>NUCLEOTIDE SEQUENCE [LARGE SCALE GENOMIC DNA]</scope>
    <source>
        <strain evidence="3">ATCC BAA-1437 / JCM 17883 / MC-1</strain>
    </source>
</reference>
<dbReference type="STRING" id="156889.Mmc1_1556"/>
<evidence type="ECO:0008006" key="4">
    <source>
        <dbReference type="Google" id="ProtNLM"/>
    </source>
</evidence>
<protein>
    <recommendedName>
        <fullName evidence="4">DUF3108 domain-containing protein</fullName>
    </recommendedName>
</protein>
<dbReference type="RefSeq" id="WP_011713215.1">
    <property type="nucleotide sequence ID" value="NC_008576.1"/>
</dbReference>
<feature type="chain" id="PRO_5002626345" description="DUF3108 domain-containing protein" evidence="1">
    <location>
        <begin position="24"/>
        <end position="258"/>
    </location>
</feature>